<evidence type="ECO:0000313" key="13">
    <source>
        <dbReference type="Proteomes" id="UP000566819"/>
    </source>
</evidence>
<feature type="region of interest" description="Disordered" evidence="11">
    <location>
        <begin position="84"/>
        <end position="142"/>
    </location>
</feature>
<dbReference type="AlphaFoldDB" id="A0A8H4W5K9"/>
<dbReference type="GO" id="GO:0006368">
    <property type="term" value="P:transcription elongation by RNA polymerase II"/>
    <property type="evidence" value="ECO:0007669"/>
    <property type="project" value="TreeGrafter"/>
</dbReference>
<dbReference type="GO" id="GO:0008023">
    <property type="term" value="C:transcription elongation factor complex"/>
    <property type="evidence" value="ECO:0007669"/>
    <property type="project" value="TreeGrafter"/>
</dbReference>
<protein>
    <recommendedName>
        <fullName evidence="10">Transcription elongation factor 1 homolog</fullName>
    </recommendedName>
</protein>
<reference evidence="12 13" key="1">
    <citation type="submission" date="2020-03" db="EMBL/GenBank/DDBJ databases">
        <title>Draft Genome Sequence of Cudoniella acicularis.</title>
        <authorList>
            <person name="Buettner E."/>
            <person name="Kellner H."/>
        </authorList>
    </citation>
    <scope>NUCLEOTIDE SEQUENCE [LARGE SCALE GENOMIC DNA]</scope>
    <source>
        <strain evidence="12 13">DSM 108380</strain>
    </source>
</reference>
<evidence type="ECO:0000256" key="6">
    <source>
        <dbReference type="ARBA" id="ARBA00022833"/>
    </source>
</evidence>
<dbReference type="GO" id="GO:0008270">
    <property type="term" value="F:zinc ion binding"/>
    <property type="evidence" value="ECO:0007669"/>
    <property type="project" value="UniProtKB-KW"/>
</dbReference>
<evidence type="ECO:0000256" key="5">
    <source>
        <dbReference type="ARBA" id="ARBA00022771"/>
    </source>
</evidence>
<proteinExistence type="inferred from homology"/>
<dbReference type="OrthoDB" id="445983at2759"/>
<accession>A0A8H4W5K9</accession>
<name>A0A8H4W5K9_9HELO</name>
<dbReference type="FunFam" id="2.20.25.190:FF:000001">
    <property type="entry name" value="Transcription elongation factor 1 homolog"/>
    <property type="match status" value="1"/>
</dbReference>
<evidence type="ECO:0000256" key="3">
    <source>
        <dbReference type="ARBA" id="ARBA00009730"/>
    </source>
</evidence>
<dbReference type="InterPro" id="IPR007808">
    <property type="entry name" value="Elf1"/>
</dbReference>
<evidence type="ECO:0000256" key="8">
    <source>
        <dbReference type="ARBA" id="ARBA00023163"/>
    </source>
</evidence>
<dbReference type="Pfam" id="PF05129">
    <property type="entry name" value="Zn_ribbon_Elf1"/>
    <property type="match status" value="1"/>
</dbReference>
<organism evidence="12 13">
    <name type="scientific">Cudoniella acicularis</name>
    <dbReference type="NCBI Taxonomy" id="354080"/>
    <lineage>
        <taxon>Eukaryota</taxon>
        <taxon>Fungi</taxon>
        <taxon>Dikarya</taxon>
        <taxon>Ascomycota</taxon>
        <taxon>Pezizomycotina</taxon>
        <taxon>Leotiomycetes</taxon>
        <taxon>Helotiales</taxon>
        <taxon>Tricladiaceae</taxon>
        <taxon>Cudoniella</taxon>
    </lineage>
</organism>
<dbReference type="InterPro" id="IPR038567">
    <property type="entry name" value="T_Elf1_sf"/>
</dbReference>
<evidence type="ECO:0000313" key="12">
    <source>
        <dbReference type="EMBL" id="KAF4634662.1"/>
    </source>
</evidence>
<evidence type="ECO:0000256" key="1">
    <source>
        <dbReference type="ARBA" id="ARBA00003357"/>
    </source>
</evidence>
<evidence type="ECO:0000256" key="7">
    <source>
        <dbReference type="ARBA" id="ARBA00023015"/>
    </source>
</evidence>
<dbReference type="PANTHER" id="PTHR20934:SF0">
    <property type="entry name" value="TRANSCRIPTION ELONGATION FACTOR 1 HOMOLOG"/>
    <property type="match status" value="1"/>
</dbReference>
<keyword evidence="7 10" id="KW-0805">Transcription regulation</keyword>
<dbReference type="Gene3D" id="2.20.25.190">
    <property type="match status" value="1"/>
</dbReference>
<evidence type="ECO:0000256" key="2">
    <source>
        <dbReference type="ARBA" id="ARBA00004123"/>
    </source>
</evidence>
<keyword evidence="9 10" id="KW-0539">Nucleus</keyword>
<dbReference type="SUPFAM" id="SSF57783">
    <property type="entry name" value="Zinc beta-ribbon"/>
    <property type="match status" value="1"/>
</dbReference>
<keyword evidence="8 10" id="KW-0804">Transcription</keyword>
<comment type="subcellular location">
    <subcellularLocation>
        <location evidence="2 10">Nucleus</location>
    </subcellularLocation>
</comment>
<dbReference type="GO" id="GO:0000993">
    <property type="term" value="F:RNA polymerase II complex binding"/>
    <property type="evidence" value="ECO:0007669"/>
    <property type="project" value="TreeGrafter"/>
</dbReference>
<keyword evidence="5 10" id="KW-0863">Zinc-finger</keyword>
<evidence type="ECO:0000256" key="11">
    <source>
        <dbReference type="SAM" id="MobiDB-lite"/>
    </source>
</evidence>
<keyword evidence="4 10" id="KW-0479">Metal-binding</keyword>
<comment type="function">
    <text evidence="1 10">Transcription elongation factor implicated in the maintenance of proper chromatin structure in actively transcribed regions.</text>
</comment>
<comment type="caution">
    <text evidence="12">The sequence shown here is derived from an EMBL/GenBank/DDBJ whole genome shotgun (WGS) entry which is preliminary data.</text>
</comment>
<evidence type="ECO:0000256" key="4">
    <source>
        <dbReference type="ARBA" id="ARBA00022723"/>
    </source>
</evidence>
<dbReference type="EMBL" id="JAAMPI010000169">
    <property type="protein sequence ID" value="KAF4634662.1"/>
    <property type="molecule type" value="Genomic_DNA"/>
</dbReference>
<feature type="compositionally biased region" description="Acidic residues" evidence="11">
    <location>
        <begin position="112"/>
        <end position="128"/>
    </location>
</feature>
<sequence>MGKRKKAAKKPQGKKKNEPLATVFPCLFCNHEKSVTVKLDKKAGVGSLACKVCNQTFQCAVNYLSAAVDVYSEWVDACDAVAQKGSEEGGGDLAPSRVPAAGRMGAGRARDEEDDDNDDDILDDEDGLDGYGGDGIVADDEY</sequence>
<dbReference type="Proteomes" id="UP000566819">
    <property type="component" value="Unassembled WGS sequence"/>
</dbReference>
<evidence type="ECO:0000256" key="9">
    <source>
        <dbReference type="ARBA" id="ARBA00023242"/>
    </source>
</evidence>
<dbReference type="PANTHER" id="PTHR20934">
    <property type="entry name" value="TRANSCRIPTION ELONGATION FACTOR 1 HOMOLOG"/>
    <property type="match status" value="1"/>
</dbReference>
<keyword evidence="13" id="KW-1185">Reference proteome</keyword>
<evidence type="ECO:0000256" key="10">
    <source>
        <dbReference type="RuleBase" id="RU364033"/>
    </source>
</evidence>
<comment type="similarity">
    <text evidence="3 10">Belongs to the ELOF1 family.</text>
</comment>
<gene>
    <name evidence="12" type="ORF">G7Y89_g3443</name>
</gene>
<keyword evidence="6 10" id="KW-0862">Zinc</keyword>